<organism evidence="2 3">
    <name type="scientific">Nocardioides simplex</name>
    <name type="common">Arthrobacter simplex</name>
    <dbReference type="NCBI Taxonomy" id="2045"/>
    <lineage>
        <taxon>Bacteria</taxon>
        <taxon>Bacillati</taxon>
        <taxon>Actinomycetota</taxon>
        <taxon>Actinomycetes</taxon>
        <taxon>Propionibacteriales</taxon>
        <taxon>Nocardioidaceae</taxon>
        <taxon>Pimelobacter</taxon>
    </lineage>
</organism>
<dbReference type="AlphaFoldDB" id="A0A0A1DK16"/>
<keyword evidence="3" id="KW-1185">Reference proteome</keyword>
<gene>
    <name evidence="2" type="ORF">KR76_15085</name>
</gene>
<evidence type="ECO:0000256" key="1">
    <source>
        <dbReference type="SAM" id="MobiDB-lite"/>
    </source>
</evidence>
<dbReference type="KEGG" id="psim:KR76_15085"/>
<feature type="compositionally biased region" description="Basic residues" evidence="1">
    <location>
        <begin position="1"/>
        <end position="13"/>
    </location>
</feature>
<evidence type="ECO:0000313" key="2">
    <source>
        <dbReference type="EMBL" id="AIY17756.2"/>
    </source>
</evidence>
<reference evidence="2" key="1">
    <citation type="journal article" date="2015" name="Genome Announc.">
        <title>Complete Genome Sequence of Steroid-Transforming Nocardioides simplex VKM Ac-2033D.</title>
        <authorList>
            <person name="Shtratnikova V.Y."/>
            <person name="Schelkunov M.I."/>
            <person name="Pekov Y.A."/>
            <person name="Fokina V.V."/>
            <person name="Logacheva M.D."/>
            <person name="Sokolov S.L."/>
            <person name="Bragin E.Y."/>
            <person name="Ashapkin V.V."/>
            <person name="Donova M.V."/>
        </authorList>
    </citation>
    <scope>NUCLEOTIDE SEQUENCE [LARGE SCALE GENOMIC DNA]</scope>
    <source>
        <strain evidence="2">VKM Ac-2033D</strain>
    </source>
</reference>
<name>A0A0A1DK16_NOCSI</name>
<protein>
    <submittedName>
        <fullName evidence="2">Bacteriophage protein gp37</fullName>
    </submittedName>
</protein>
<sequence length="329" mass="37355">MARARCARSRRQRPVGDAMSDRSNIEWTDATWNPVTGCTKVSPGCDHCYAETLAERFRGTPGHYYEQGFDVVLRPTKLEQPLRWTRPRRIFVNSMSDLFHDEISDEFIVRVFAVMALAGQHTFQLLTKRHGRMRALLNERRLIDTPNGWLSFEDAVRNVAFNERNRLCSNGVLPASTPNPDDLPWPLSNVWLGVSVENQQWADIRIPALLATPAAVRFLSMEPLLGPVELRTWLGCPCSCADPNYAADLDWVIVGGESGRGARPMQPAWVRSLRDQCVRASVAFHFKQWGSYGLANATDQPDQMIRMNKRAAGRELDGRTWDEFPEVTR</sequence>
<dbReference type="InterPro" id="IPR011101">
    <property type="entry name" value="DUF5131"/>
</dbReference>
<dbReference type="HOGENOM" id="CLU_054184_0_0_11"/>
<dbReference type="Proteomes" id="UP000030300">
    <property type="component" value="Chromosome"/>
</dbReference>
<dbReference type="STRING" id="2045.KR76_15085"/>
<dbReference type="EMBL" id="CP009896">
    <property type="protein sequence ID" value="AIY17756.2"/>
    <property type="molecule type" value="Genomic_DNA"/>
</dbReference>
<proteinExistence type="predicted"/>
<dbReference type="Pfam" id="PF07505">
    <property type="entry name" value="DUF5131"/>
    <property type="match status" value="1"/>
</dbReference>
<dbReference type="eggNOG" id="COG4422">
    <property type="taxonomic scope" value="Bacteria"/>
</dbReference>
<feature type="region of interest" description="Disordered" evidence="1">
    <location>
        <begin position="1"/>
        <end position="20"/>
    </location>
</feature>
<accession>A0A0A1DK16</accession>
<evidence type="ECO:0000313" key="3">
    <source>
        <dbReference type="Proteomes" id="UP000030300"/>
    </source>
</evidence>